<dbReference type="CDD" id="cd03219">
    <property type="entry name" value="ABC_Mj1267_LivG_branched"/>
    <property type="match status" value="1"/>
</dbReference>
<dbReference type="PANTHER" id="PTHR45772">
    <property type="entry name" value="CONSERVED COMPONENT OF ABC TRANSPORTER FOR NATURAL AMINO ACIDS-RELATED"/>
    <property type="match status" value="1"/>
</dbReference>
<protein>
    <submittedName>
        <fullName evidence="6">ABC transporter ATP-binding protein</fullName>
    </submittedName>
</protein>
<dbReference type="EMBL" id="BAAAQK010000003">
    <property type="protein sequence ID" value="GAA1834233.1"/>
    <property type="molecule type" value="Genomic_DNA"/>
</dbReference>
<proteinExistence type="predicted"/>
<dbReference type="PANTHER" id="PTHR45772:SF7">
    <property type="entry name" value="AMINO ACID ABC TRANSPORTER ATP-BINDING PROTEIN"/>
    <property type="match status" value="1"/>
</dbReference>
<keyword evidence="1" id="KW-0813">Transport</keyword>
<feature type="domain" description="ABC transporter" evidence="5">
    <location>
        <begin position="51"/>
        <end position="297"/>
    </location>
</feature>
<dbReference type="Gene3D" id="3.40.50.300">
    <property type="entry name" value="P-loop containing nucleotide triphosphate hydrolases"/>
    <property type="match status" value="1"/>
</dbReference>
<dbReference type="InterPro" id="IPR032823">
    <property type="entry name" value="BCA_ABC_TP_C"/>
</dbReference>
<accession>A0ABN2MQJ0</accession>
<evidence type="ECO:0000256" key="4">
    <source>
        <dbReference type="SAM" id="MobiDB-lite"/>
    </source>
</evidence>
<dbReference type="InterPro" id="IPR003593">
    <property type="entry name" value="AAA+_ATPase"/>
</dbReference>
<comment type="caution">
    <text evidence="6">The sequence shown here is derived from an EMBL/GenBank/DDBJ whole genome shotgun (WGS) entry which is preliminary data.</text>
</comment>
<dbReference type="SMART" id="SM00382">
    <property type="entry name" value="AAA"/>
    <property type="match status" value="1"/>
</dbReference>
<keyword evidence="2" id="KW-0547">Nucleotide-binding</keyword>
<sequence length="337" mass="35813">MSERASEPSAQEDQGETLPELATPPEEVVAELAEDMRDAPTTATGARGPILESAGVSMVFGGLRALNEVTFSLKEGEIIGLIGPNGAGKTTFFNCLTGLYTPTSGAVTLRGRPMPQDPARVTEAGVARTFQNIRLFPSMTATENVLVGRHVRMKQGPISSLLHGPRFRRSEAEALDRAEKLLAFVGLSRFSDELARNLPYGDQRRLEIARALATDPSVLLLDEPTAGMNAQETEATRQLIFAIRDLGVSVVVIEHDTKFIFTLCDRVLVLVQGELLVEGSPDEVRGDPRVVEAYLGAPPDEVEAQLQTGAGPASDPAAGPASDPAASPASDAVESES</sequence>
<dbReference type="InterPro" id="IPR003439">
    <property type="entry name" value="ABC_transporter-like_ATP-bd"/>
</dbReference>
<dbReference type="SUPFAM" id="SSF52540">
    <property type="entry name" value="P-loop containing nucleoside triphosphate hydrolases"/>
    <property type="match status" value="1"/>
</dbReference>
<name>A0ABN2MQJ0_9PSEU</name>
<dbReference type="PROSITE" id="PS50893">
    <property type="entry name" value="ABC_TRANSPORTER_2"/>
    <property type="match status" value="1"/>
</dbReference>
<dbReference type="InterPro" id="IPR051120">
    <property type="entry name" value="ABC_AA/LPS_Transport"/>
</dbReference>
<evidence type="ECO:0000256" key="3">
    <source>
        <dbReference type="ARBA" id="ARBA00022840"/>
    </source>
</evidence>
<dbReference type="Pfam" id="PF00005">
    <property type="entry name" value="ABC_tran"/>
    <property type="match status" value="1"/>
</dbReference>
<reference evidence="6 7" key="1">
    <citation type="journal article" date="2019" name="Int. J. Syst. Evol. Microbiol.">
        <title>The Global Catalogue of Microorganisms (GCM) 10K type strain sequencing project: providing services to taxonomists for standard genome sequencing and annotation.</title>
        <authorList>
            <consortium name="The Broad Institute Genomics Platform"/>
            <consortium name="The Broad Institute Genome Sequencing Center for Infectious Disease"/>
            <person name="Wu L."/>
            <person name="Ma J."/>
        </authorList>
    </citation>
    <scope>NUCLEOTIDE SEQUENCE [LARGE SCALE GENOMIC DNA]</scope>
    <source>
        <strain evidence="6 7">JCM 16009</strain>
    </source>
</reference>
<dbReference type="GO" id="GO:0005524">
    <property type="term" value="F:ATP binding"/>
    <property type="evidence" value="ECO:0007669"/>
    <property type="project" value="UniProtKB-KW"/>
</dbReference>
<dbReference type="RefSeq" id="WP_344412895.1">
    <property type="nucleotide sequence ID" value="NZ_BAAAQK010000003.1"/>
</dbReference>
<dbReference type="InterPro" id="IPR027417">
    <property type="entry name" value="P-loop_NTPase"/>
</dbReference>
<organism evidence="6 7">
    <name type="scientific">Pseudonocardia ailaonensis</name>
    <dbReference type="NCBI Taxonomy" id="367279"/>
    <lineage>
        <taxon>Bacteria</taxon>
        <taxon>Bacillati</taxon>
        <taxon>Actinomycetota</taxon>
        <taxon>Actinomycetes</taxon>
        <taxon>Pseudonocardiales</taxon>
        <taxon>Pseudonocardiaceae</taxon>
        <taxon>Pseudonocardia</taxon>
    </lineage>
</organism>
<keyword evidence="3 6" id="KW-0067">ATP-binding</keyword>
<evidence type="ECO:0000256" key="1">
    <source>
        <dbReference type="ARBA" id="ARBA00022448"/>
    </source>
</evidence>
<evidence type="ECO:0000313" key="7">
    <source>
        <dbReference type="Proteomes" id="UP001500449"/>
    </source>
</evidence>
<feature type="region of interest" description="Disordered" evidence="4">
    <location>
        <begin position="1"/>
        <end position="27"/>
    </location>
</feature>
<feature type="region of interest" description="Disordered" evidence="4">
    <location>
        <begin position="303"/>
        <end position="337"/>
    </location>
</feature>
<evidence type="ECO:0000256" key="2">
    <source>
        <dbReference type="ARBA" id="ARBA00022741"/>
    </source>
</evidence>
<evidence type="ECO:0000259" key="5">
    <source>
        <dbReference type="PROSITE" id="PS50893"/>
    </source>
</evidence>
<keyword evidence="7" id="KW-1185">Reference proteome</keyword>
<feature type="compositionally biased region" description="Low complexity" evidence="4">
    <location>
        <begin position="16"/>
        <end position="27"/>
    </location>
</feature>
<dbReference type="Proteomes" id="UP001500449">
    <property type="component" value="Unassembled WGS sequence"/>
</dbReference>
<evidence type="ECO:0000313" key="6">
    <source>
        <dbReference type="EMBL" id="GAA1834233.1"/>
    </source>
</evidence>
<dbReference type="Pfam" id="PF12399">
    <property type="entry name" value="BCA_ABC_TP_C"/>
    <property type="match status" value="1"/>
</dbReference>
<gene>
    <name evidence="6" type="ORF">GCM10009836_10530</name>
</gene>
<feature type="compositionally biased region" description="Low complexity" evidence="4">
    <location>
        <begin position="309"/>
        <end position="337"/>
    </location>
</feature>